<evidence type="ECO:0000313" key="2">
    <source>
        <dbReference type="EMBL" id="CCC40220.1"/>
    </source>
</evidence>
<evidence type="ECO:0000313" key="3">
    <source>
        <dbReference type="Proteomes" id="UP000007954"/>
    </source>
</evidence>
<dbReference type="GO" id="GO:0016787">
    <property type="term" value="F:hydrolase activity"/>
    <property type="evidence" value="ECO:0007669"/>
    <property type="project" value="InterPro"/>
</dbReference>
<dbReference type="InterPro" id="IPR029052">
    <property type="entry name" value="Metallo-depent_PP-like"/>
</dbReference>
<dbReference type="KEGG" id="hwc:Hqrw_2355"/>
<dbReference type="Gene3D" id="3.60.21.10">
    <property type="match status" value="1"/>
</dbReference>
<dbReference type="Proteomes" id="UP000007954">
    <property type="component" value="Chromosome"/>
</dbReference>
<protein>
    <recommendedName>
        <fullName evidence="1">Calcineurin-like phosphoesterase domain-containing protein</fullName>
    </recommendedName>
</protein>
<dbReference type="HOGENOM" id="CLU_086887_0_0_2"/>
<dbReference type="RefSeq" id="WP_014555901.1">
    <property type="nucleotide sequence ID" value="NC_017459.1"/>
</dbReference>
<evidence type="ECO:0000259" key="1">
    <source>
        <dbReference type="Pfam" id="PF00149"/>
    </source>
</evidence>
<dbReference type="InterPro" id="IPR004843">
    <property type="entry name" value="Calcineurin-like_PHP"/>
</dbReference>
<dbReference type="PANTHER" id="PTHR46546:SF4">
    <property type="entry name" value="SHEWANELLA-LIKE PROTEIN PHOSPHATASE 1"/>
    <property type="match status" value="1"/>
</dbReference>
<dbReference type="Pfam" id="PF00149">
    <property type="entry name" value="Metallophos"/>
    <property type="match status" value="1"/>
</dbReference>
<dbReference type="AlphaFoldDB" id="G0LIG8"/>
<organism evidence="2 3">
    <name type="scientific">Haloquadratum walsbyi (strain DSM 16854 / JCM 12705 / C23)</name>
    <dbReference type="NCBI Taxonomy" id="768065"/>
    <lineage>
        <taxon>Archaea</taxon>
        <taxon>Methanobacteriati</taxon>
        <taxon>Methanobacteriota</taxon>
        <taxon>Stenosarchaea group</taxon>
        <taxon>Halobacteria</taxon>
        <taxon>Halobacteriales</taxon>
        <taxon>Haloferacaceae</taxon>
        <taxon>Haloquadratum</taxon>
    </lineage>
</organism>
<proteinExistence type="predicted"/>
<dbReference type="SUPFAM" id="SSF56300">
    <property type="entry name" value="Metallo-dependent phosphatases"/>
    <property type="match status" value="1"/>
</dbReference>
<dbReference type="GeneID" id="12447066"/>
<dbReference type="EMBL" id="FR746099">
    <property type="protein sequence ID" value="CCC40220.1"/>
    <property type="molecule type" value="Genomic_DNA"/>
</dbReference>
<name>G0LIG8_HALWC</name>
<sequence length="289" mass="31359">MSSHPSNVDAVSGTPRIVHISDLHGYLTDARSALTAIGDSDTDQYPPLVRSDDDGRLHWAGNEYILIVNGDVVDRGPASKECMELVWRLQREAPPGRVRYHLGNHELAILLPSFVHWPQAYSTTLDTDEQRAFLTRVAEGDVTVAYEGYEYTYSHAGRNEAFEAADVNAQIQAAASELLTDGLTQAIQKRIASNYATICQLGRNGGRGADAGLCWMDFTHLEPSAPPQIVGHSKRVKPVRKGNVVCGNVIRANNATPGGEGVLIEEPNGNGLTAIRRSPDDGVLVTHDI</sequence>
<gene>
    <name evidence="2" type="ordered locus">Hqrw_2355</name>
</gene>
<dbReference type="PANTHER" id="PTHR46546">
    <property type="entry name" value="SHEWANELLA-LIKE PROTEIN PHOSPHATASE 1"/>
    <property type="match status" value="1"/>
</dbReference>
<accession>G0LIG8</accession>
<dbReference type="OrthoDB" id="303721at2157"/>
<reference evidence="2 3" key="1">
    <citation type="journal article" date="2011" name="PLoS ONE">
        <title>Haloquadratum walsbyi: limited diversity in a global pond.</title>
        <authorList>
            <person name="Dyall-Smith M."/>
            <person name="Pfeiffer F."/>
            <person name="Klee K."/>
            <person name="Palm P."/>
            <person name="Gross K."/>
            <person name="Schuster S.C."/>
            <person name="Rampp M."/>
            <person name="Oesterhelt D."/>
        </authorList>
    </citation>
    <scope>NUCLEOTIDE SEQUENCE [LARGE SCALE GENOMIC DNA]</scope>
    <source>
        <strain evidence="3">DSM 16854 / JCM 12705 / C23</strain>
    </source>
</reference>
<feature type="domain" description="Calcineurin-like phosphoesterase" evidence="1">
    <location>
        <begin position="16"/>
        <end position="148"/>
    </location>
</feature>